<dbReference type="GO" id="GO:0004806">
    <property type="term" value="F:triacylglycerol lipase activity"/>
    <property type="evidence" value="ECO:0007669"/>
    <property type="project" value="UniProtKB-UniRule"/>
</dbReference>
<dbReference type="EMBL" id="MLKD01000003">
    <property type="protein sequence ID" value="OQE28881.1"/>
    <property type="molecule type" value="Genomic_DNA"/>
</dbReference>
<keyword evidence="1" id="KW-0378">Hydrolase</keyword>
<evidence type="ECO:0000256" key="2">
    <source>
        <dbReference type="PIRNR" id="PIRNR029171"/>
    </source>
</evidence>
<dbReference type="InterPro" id="IPR029058">
    <property type="entry name" value="AB_hydrolase_fold"/>
</dbReference>
<gene>
    <name evidence="3" type="ORF">PENSTE_c003G05798</name>
</gene>
<dbReference type="Proteomes" id="UP000191285">
    <property type="component" value="Unassembled WGS sequence"/>
</dbReference>
<evidence type="ECO:0000313" key="4">
    <source>
        <dbReference type="Proteomes" id="UP000191285"/>
    </source>
</evidence>
<evidence type="ECO:0008006" key="5">
    <source>
        <dbReference type="Google" id="ProtNLM"/>
    </source>
</evidence>
<dbReference type="PANTHER" id="PTHR34853">
    <property type="match status" value="1"/>
</dbReference>
<proteinExistence type="inferred from homology"/>
<dbReference type="GO" id="GO:0072330">
    <property type="term" value="P:monocarboxylic acid biosynthetic process"/>
    <property type="evidence" value="ECO:0007669"/>
    <property type="project" value="UniProtKB-ARBA"/>
</dbReference>
<dbReference type="OrthoDB" id="2373480at2759"/>
<organism evidence="3 4">
    <name type="scientific">Penicillium steckii</name>
    <dbReference type="NCBI Taxonomy" id="303698"/>
    <lineage>
        <taxon>Eukaryota</taxon>
        <taxon>Fungi</taxon>
        <taxon>Dikarya</taxon>
        <taxon>Ascomycota</taxon>
        <taxon>Pezizomycotina</taxon>
        <taxon>Eurotiomycetes</taxon>
        <taxon>Eurotiomycetidae</taxon>
        <taxon>Eurotiales</taxon>
        <taxon>Aspergillaceae</taxon>
        <taxon>Penicillium</taxon>
    </lineage>
</organism>
<comment type="caution">
    <text evidence="3">The sequence shown here is derived from an EMBL/GenBank/DDBJ whole genome shotgun (WGS) entry which is preliminary data.</text>
</comment>
<dbReference type="GO" id="GO:0017000">
    <property type="term" value="P:antibiotic biosynthetic process"/>
    <property type="evidence" value="ECO:0007669"/>
    <property type="project" value="UniProtKB-ARBA"/>
</dbReference>
<dbReference type="PIRSF" id="PIRSF029171">
    <property type="entry name" value="Esterase_LipA"/>
    <property type="match status" value="1"/>
</dbReference>
<evidence type="ECO:0000256" key="1">
    <source>
        <dbReference type="ARBA" id="ARBA00022801"/>
    </source>
</evidence>
<keyword evidence="4" id="KW-1185">Reference proteome</keyword>
<dbReference type="Gene3D" id="1.10.260.130">
    <property type="match status" value="1"/>
</dbReference>
<dbReference type="Gene3D" id="3.40.50.1820">
    <property type="entry name" value="alpha/beta hydrolase"/>
    <property type="match status" value="1"/>
</dbReference>
<comment type="similarity">
    <text evidence="2">Belongs to the AB hydrolase superfamily. Lipase family.</text>
</comment>
<dbReference type="GO" id="GO:0016042">
    <property type="term" value="P:lipid catabolic process"/>
    <property type="evidence" value="ECO:0007669"/>
    <property type="project" value="UniProtKB-UniRule"/>
</dbReference>
<feature type="chain" id="PRO_5013434689" description="Lipase" evidence="2">
    <location>
        <begin position="21"/>
        <end position="440"/>
    </location>
</feature>
<dbReference type="AlphaFoldDB" id="A0A1V6TRH0"/>
<sequence length="440" mass="47750">MRLTGYGLFCISLLNWAIIAVSIDPPSQDVWYRQPDDIDRYAKGEVIRSRQVPPQLESFLSLPVNVSVKTITQYLFRTTDNLGNAVASAATLIEPFNADSSKLLGYQTFYDSASVDCSPSYTIRAKNEVGDFGIPKLNVSLDIAFMASALNLGWYVLTTDYEGLDAQYTVGLQSGHAVLDSVRAVLKEGSEVGLSENLQYALWGYSGGALACSWAAELQPAYAPELDFAGVALGGLTPNVSSVLDTIHSGIYASLAYRGVYGMAKAYPNLTDWMDDNLLPSKSDEYYEIAGSCNGKTTSQDLYSFFKNEAESFQEAVPRSVFSWSGQMGVHGTPGAPLFIYKAVGDEISPVADTDYLVNMYCRKGIDIEYHRNLVGNHETEGILGSVGALEWLRERLNGTAAQTGCHKKDVVLASIDKGTVPILGETLFSILQASIGGML</sequence>
<keyword evidence="2" id="KW-0732">Signal</keyword>
<dbReference type="Pfam" id="PF03583">
    <property type="entry name" value="LIP"/>
    <property type="match status" value="1"/>
</dbReference>
<reference evidence="4" key="1">
    <citation type="journal article" date="2017" name="Nat. Microbiol.">
        <title>Global analysis of biosynthetic gene clusters reveals vast potential of secondary metabolite production in Penicillium species.</title>
        <authorList>
            <person name="Nielsen J.C."/>
            <person name="Grijseels S."/>
            <person name="Prigent S."/>
            <person name="Ji B."/>
            <person name="Dainat J."/>
            <person name="Nielsen K.F."/>
            <person name="Frisvad J.C."/>
            <person name="Workman M."/>
            <person name="Nielsen J."/>
        </authorList>
    </citation>
    <scope>NUCLEOTIDE SEQUENCE [LARGE SCALE GENOMIC DNA]</scope>
    <source>
        <strain evidence="4">IBT 24891</strain>
    </source>
</reference>
<dbReference type="SUPFAM" id="SSF53474">
    <property type="entry name" value="alpha/beta-Hydrolases"/>
    <property type="match status" value="1"/>
</dbReference>
<accession>A0A1V6TRH0</accession>
<dbReference type="PANTHER" id="PTHR34853:SF5">
    <property type="entry name" value="LIP-DOMAIN-CONTAINING PROTEIN-RELATED"/>
    <property type="match status" value="1"/>
</dbReference>
<protein>
    <recommendedName>
        <fullName evidence="5">Lipase</fullName>
    </recommendedName>
</protein>
<name>A0A1V6TRH0_9EURO</name>
<feature type="signal peptide" evidence="2">
    <location>
        <begin position="1"/>
        <end position="20"/>
    </location>
</feature>
<evidence type="ECO:0000313" key="3">
    <source>
        <dbReference type="EMBL" id="OQE28881.1"/>
    </source>
</evidence>
<dbReference type="InterPro" id="IPR005152">
    <property type="entry name" value="Lipase_secreted"/>
</dbReference>